<dbReference type="OrthoDB" id="122519at2"/>
<evidence type="ECO:0000256" key="1">
    <source>
        <dbReference type="SAM" id="Phobius"/>
    </source>
</evidence>
<accession>A0A1M7Q3C7</accession>
<protein>
    <submittedName>
        <fullName evidence="2">Probable cobalt transporter subunit (CbtB)</fullName>
    </submittedName>
</protein>
<evidence type="ECO:0000313" key="2">
    <source>
        <dbReference type="EMBL" id="SHN24715.1"/>
    </source>
</evidence>
<evidence type="ECO:0000313" key="3">
    <source>
        <dbReference type="Proteomes" id="UP000184111"/>
    </source>
</evidence>
<name>A0A1M7Q3C7_9ACTN</name>
<keyword evidence="1" id="KW-1133">Transmembrane helix</keyword>
<reference evidence="2 3" key="1">
    <citation type="submission" date="2016-11" db="EMBL/GenBank/DDBJ databases">
        <authorList>
            <person name="Jaros S."/>
            <person name="Januszkiewicz K."/>
            <person name="Wedrychowicz H."/>
        </authorList>
    </citation>
    <scope>NUCLEOTIDE SEQUENCE [LARGE SCALE GENOMIC DNA]</scope>
    <source>
        <strain evidence="2 3">CGMCC 4.2025</strain>
    </source>
</reference>
<dbReference type="AlphaFoldDB" id="A0A1M7Q3C7"/>
<keyword evidence="1" id="KW-0472">Membrane</keyword>
<dbReference type="InterPro" id="IPR012667">
    <property type="entry name" value="CbtB_put"/>
</dbReference>
<dbReference type="STRING" id="310782.SAMN05216499_12894"/>
<sequence length="84" mass="8998">MEQGRTIPEGGLTLSSISVPRPAATPVVLPVSKAVLWLVGTAILALAAYYFVGVDQGAVSVFGKDMHIHEFVHDARHFLGFPCH</sequence>
<proteinExistence type="predicted"/>
<organism evidence="2 3">
    <name type="scientific">Actinacidiphila paucisporea</name>
    <dbReference type="NCBI Taxonomy" id="310782"/>
    <lineage>
        <taxon>Bacteria</taxon>
        <taxon>Bacillati</taxon>
        <taxon>Actinomycetota</taxon>
        <taxon>Actinomycetes</taxon>
        <taxon>Kitasatosporales</taxon>
        <taxon>Streptomycetaceae</taxon>
        <taxon>Actinacidiphila</taxon>
    </lineage>
</organism>
<dbReference type="Proteomes" id="UP000184111">
    <property type="component" value="Unassembled WGS sequence"/>
</dbReference>
<keyword evidence="1" id="KW-0812">Transmembrane</keyword>
<feature type="transmembrane region" description="Helical" evidence="1">
    <location>
        <begin position="34"/>
        <end position="52"/>
    </location>
</feature>
<keyword evidence="3" id="KW-1185">Reference proteome</keyword>
<dbReference type="Pfam" id="PF09489">
    <property type="entry name" value="CbtB"/>
    <property type="match status" value="1"/>
</dbReference>
<dbReference type="EMBL" id="FRBI01000028">
    <property type="protein sequence ID" value="SHN24715.1"/>
    <property type="molecule type" value="Genomic_DNA"/>
</dbReference>
<gene>
    <name evidence="2" type="ORF">SAMN05216499_12894</name>
</gene>